<evidence type="ECO:0000313" key="10">
    <source>
        <dbReference type="Proteomes" id="UP000053558"/>
    </source>
</evidence>
<keyword evidence="10" id="KW-1185">Reference proteome</keyword>
<dbReference type="KEGG" id="cput:CONPUDRAFT_116167"/>
<dbReference type="OMA" id="IMRMTIP"/>
<evidence type="ECO:0000256" key="3">
    <source>
        <dbReference type="ARBA" id="ARBA00022946"/>
    </source>
</evidence>
<evidence type="ECO:0000256" key="1">
    <source>
        <dbReference type="ARBA" id="ARBA00004173"/>
    </source>
</evidence>
<dbReference type="InterPro" id="IPR052571">
    <property type="entry name" value="Mt_RNA_Methyltransferase"/>
</dbReference>
<organism evidence="9 10">
    <name type="scientific">Coniophora puteana (strain RWD-64-598)</name>
    <name type="common">Brown rot fungus</name>
    <dbReference type="NCBI Taxonomy" id="741705"/>
    <lineage>
        <taxon>Eukaryota</taxon>
        <taxon>Fungi</taxon>
        <taxon>Dikarya</taxon>
        <taxon>Basidiomycota</taxon>
        <taxon>Agaricomycotina</taxon>
        <taxon>Agaricomycetes</taxon>
        <taxon>Agaricomycetidae</taxon>
        <taxon>Boletales</taxon>
        <taxon>Coniophorineae</taxon>
        <taxon>Coniophoraceae</taxon>
        <taxon>Coniophora</taxon>
    </lineage>
</organism>
<dbReference type="Proteomes" id="UP000053558">
    <property type="component" value="Unassembled WGS sequence"/>
</dbReference>
<feature type="region of interest" description="Disordered" evidence="8">
    <location>
        <begin position="490"/>
        <end position="519"/>
    </location>
</feature>
<dbReference type="AlphaFoldDB" id="A0A5M3N6P1"/>
<feature type="compositionally biased region" description="Low complexity" evidence="8">
    <location>
        <begin position="493"/>
        <end position="511"/>
    </location>
</feature>
<dbReference type="PANTHER" id="PTHR13184:SF5">
    <property type="entry name" value="METHYLTRANSFERASE-LIKE PROTEIN 17, MITOCHONDRIAL"/>
    <property type="match status" value="1"/>
</dbReference>
<dbReference type="PANTHER" id="PTHR13184">
    <property type="entry name" value="37S RIBOSOMAL PROTEIN S22"/>
    <property type="match status" value="1"/>
</dbReference>
<dbReference type="GO" id="GO:0046872">
    <property type="term" value="F:metal ion binding"/>
    <property type="evidence" value="ECO:0007669"/>
    <property type="project" value="UniProtKB-KW"/>
</dbReference>
<dbReference type="EMBL" id="JH711573">
    <property type="protein sequence ID" value="EIW87110.1"/>
    <property type="molecule type" value="Genomic_DNA"/>
</dbReference>
<evidence type="ECO:0000256" key="2">
    <source>
        <dbReference type="ARBA" id="ARBA00022723"/>
    </source>
</evidence>
<comment type="subcellular location">
    <subcellularLocation>
        <location evidence="1">Mitochondrion</location>
    </subcellularLocation>
</comment>
<reference evidence="10" key="1">
    <citation type="journal article" date="2012" name="Science">
        <title>The Paleozoic origin of enzymatic lignin decomposition reconstructed from 31 fungal genomes.</title>
        <authorList>
            <person name="Floudas D."/>
            <person name="Binder M."/>
            <person name="Riley R."/>
            <person name="Barry K."/>
            <person name="Blanchette R.A."/>
            <person name="Henrissat B."/>
            <person name="Martinez A.T."/>
            <person name="Otillar R."/>
            <person name="Spatafora J.W."/>
            <person name="Yadav J.S."/>
            <person name="Aerts A."/>
            <person name="Benoit I."/>
            <person name="Boyd A."/>
            <person name="Carlson A."/>
            <person name="Copeland A."/>
            <person name="Coutinho P.M."/>
            <person name="de Vries R.P."/>
            <person name="Ferreira P."/>
            <person name="Findley K."/>
            <person name="Foster B."/>
            <person name="Gaskell J."/>
            <person name="Glotzer D."/>
            <person name="Gorecki P."/>
            <person name="Heitman J."/>
            <person name="Hesse C."/>
            <person name="Hori C."/>
            <person name="Igarashi K."/>
            <person name="Jurgens J.A."/>
            <person name="Kallen N."/>
            <person name="Kersten P."/>
            <person name="Kohler A."/>
            <person name="Kuees U."/>
            <person name="Kumar T.K.A."/>
            <person name="Kuo A."/>
            <person name="LaButti K."/>
            <person name="Larrondo L.F."/>
            <person name="Lindquist E."/>
            <person name="Ling A."/>
            <person name="Lombard V."/>
            <person name="Lucas S."/>
            <person name="Lundell T."/>
            <person name="Martin R."/>
            <person name="McLaughlin D.J."/>
            <person name="Morgenstern I."/>
            <person name="Morin E."/>
            <person name="Murat C."/>
            <person name="Nagy L.G."/>
            <person name="Nolan M."/>
            <person name="Ohm R.A."/>
            <person name="Patyshakuliyeva A."/>
            <person name="Rokas A."/>
            <person name="Ruiz-Duenas F.J."/>
            <person name="Sabat G."/>
            <person name="Salamov A."/>
            <person name="Samejima M."/>
            <person name="Schmutz J."/>
            <person name="Slot J.C."/>
            <person name="St John F."/>
            <person name="Stenlid J."/>
            <person name="Sun H."/>
            <person name="Sun S."/>
            <person name="Syed K."/>
            <person name="Tsang A."/>
            <person name="Wiebenga A."/>
            <person name="Young D."/>
            <person name="Pisabarro A."/>
            <person name="Eastwood D.C."/>
            <person name="Martin F."/>
            <person name="Cullen D."/>
            <person name="Grigoriev I.V."/>
            <person name="Hibbett D.S."/>
        </authorList>
    </citation>
    <scope>NUCLEOTIDE SEQUENCE [LARGE SCALE GENOMIC DNA]</scope>
    <source>
        <strain evidence="10">RWD-64-598 SS2</strain>
    </source>
</reference>
<keyword evidence="4" id="KW-0408">Iron</keyword>
<protein>
    <recommendedName>
        <fullName evidence="11">Rsm22-domain-containing protein</fullName>
    </recommendedName>
</protein>
<evidence type="ECO:0008006" key="11">
    <source>
        <dbReference type="Google" id="ProtNLM"/>
    </source>
</evidence>
<keyword evidence="3" id="KW-0809">Transit peptide</keyword>
<dbReference type="GO" id="GO:0003735">
    <property type="term" value="F:structural constituent of ribosome"/>
    <property type="evidence" value="ECO:0007669"/>
    <property type="project" value="TreeGrafter"/>
</dbReference>
<evidence type="ECO:0000256" key="6">
    <source>
        <dbReference type="ARBA" id="ARBA00023128"/>
    </source>
</evidence>
<dbReference type="GeneID" id="19199220"/>
<keyword evidence="5" id="KW-0411">Iron-sulfur</keyword>
<dbReference type="OrthoDB" id="421327at2759"/>
<dbReference type="GO" id="GO:0008168">
    <property type="term" value="F:methyltransferase activity"/>
    <property type="evidence" value="ECO:0007669"/>
    <property type="project" value="InterPro"/>
</dbReference>
<comment type="caution">
    <text evidence="9">The sequence shown here is derived from an EMBL/GenBank/DDBJ whole genome shotgun (WGS) entry which is preliminary data.</text>
</comment>
<dbReference type="Pfam" id="PF09243">
    <property type="entry name" value="Rsm22"/>
    <property type="match status" value="2"/>
</dbReference>
<dbReference type="GO" id="GO:0005763">
    <property type="term" value="C:mitochondrial small ribosomal subunit"/>
    <property type="evidence" value="ECO:0007669"/>
    <property type="project" value="TreeGrafter"/>
</dbReference>
<evidence type="ECO:0000256" key="4">
    <source>
        <dbReference type="ARBA" id="ARBA00023004"/>
    </source>
</evidence>
<accession>A0A5M3N6P1</accession>
<keyword evidence="6" id="KW-0496">Mitochondrion</keyword>
<feature type="region of interest" description="Disordered" evidence="8">
    <location>
        <begin position="582"/>
        <end position="690"/>
    </location>
</feature>
<dbReference type="GO" id="GO:0006412">
    <property type="term" value="P:translation"/>
    <property type="evidence" value="ECO:0007669"/>
    <property type="project" value="InterPro"/>
</dbReference>
<comment type="function">
    <text evidence="7">Mitochondrial ribosome (mitoribosome) assembly factor. Binds at the interface of the head and body domains of the mitochondrial small ribosomal subunit (mt-SSU), occluding the mRNA channel and preventing compaction of the head domain towards the body. Probable inactive methyltransferase: retains the characteristic folding and ability to bind S-adenosyl-L-methionine, but it probably lost its methyltransferase activity.</text>
</comment>
<name>A0A5M3N6P1_CONPW</name>
<evidence type="ECO:0000256" key="5">
    <source>
        <dbReference type="ARBA" id="ARBA00023014"/>
    </source>
</evidence>
<evidence type="ECO:0000256" key="8">
    <source>
        <dbReference type="SAM" id="MobiDB-lite"/>
    </source>
</evidence>
<evidence type="ECO:0000313" key="9">
    <source>
        <dbReference type="EMBL" id="EIW87110.1"/>
    </source>
</evidence>
<dbReference type="GO" id="GO:0051536">
    <property type="term" value="F:iron-sulfur cluster binding"/>
    <property type="evidence" value="ECO:0007669"/>
    <property type="project" value="UniProtKB-KW"/>
</dbReference>
<gene>
    <name evidence="9" type="ORF">CONPUDRAFT_116167</name>
</gene>
<dbReference type="RefSeq" id="XP_007763711.1">
    <property type="nucleotide sequence ID" value="XM_007765521.1"/>
</dbReference>
<sequence length="690" mass="75319">MLRRAGTFARSAIASTSVSQRAAPYSTALPKPPLDVDPALQALLRDVDISLHSQKRHDAPARAGPRELEAFGLADAAEREVIDEGDEEAYERREERKSPAAAFGGHRVGAVVLPAELSDAVTALIEDSDKVLLHSDAERLFRNPEFRGVAGEAGWSQGYDVEYRNRRQAYQHQDRDGTAFASVVLPAHYAATYAVLHQAQHRIGHGWDIKRVIDWGAATGSGLWASCNIFQHPPETEDAVPRLGTSYITSYTGIDKRDGLTKIAKHLLSGLDIGRRDISWSKSYHEDRHSVPREEGSNTLALSAFNLSSLNPPLARKTQVKEMWQSGAGTIILIDHSTPEGFQAIAEARQYLLDLGAREVANPDSEVAGAAGIQPILGSHVVAPCPHDGACPLLPSSKTGKLVCGFEQRLQRPSFTRLTKHAKAGHEDIGYSYVVVRRGPRPSLAAPTTSTKVATSSGVGRVGAVGREVLQQQREKTVQELSMFDEDVVADPASTEAETNSSAETSESTNAVAGDSINGLKGKDLETALRYEALSWPRLVFPPLKKSGHILLDACTPEAKIMRLTIPRSQGKQEYYDARKAQWGDSFPHKPKNAPQERNLPEPKAPAKTPSKGKGKGKNGVPDIGSAWATMDVRPGARGGAHIGKRKERQRSEMEVGYEEMSERLSTQNRDTKKFSRRDRAKLELDDGFD</sequence>
<evidence type="ECO:0000256" key="7">
    <source>
        <dbReference type="ARBA" id="ARBA00045681"/>
    </source>
</evidence>
<keyword evidence="2" id="KW-0479">Metal-binding</keyword>
<dbReference type="InterPro" id="IPR015324">
    <property type="entry name" value="Ribosomal_Rsm22-like"/>
</dbReference>
<proteinExistence type="predicted"/>
<feature type="compositionally biased region" description="Basic and acidic residues" evidence="8">
    <location>
        <begin position="681"/>
        <end position="690"/>
    </location>
</feature>